<evidence type="ECO:0000313" key="1">
    <source>
        <dbReference type="EMBL" id="TDG19906.1"/>
    </source>
</evidence>
<gene>
    <name evidence="1" type="ORF">EYW47_28710</name>
</gene>
<dbReference type="InterPro" id="IPR029069">
    <property type="entry name" value="HotDog_dom_sf"/>
</dbReference>
<dbReference type="AlphaFoldDB" id="A0A4R5M2V1"/>
<keyword evidence="2" id="KW-1185">Reference proteome</keyword>
<comment type="caution">
    <text evidence="1">The sequence shown here is derived from an EMBL/GenBank/DDBJ whole genome shotgun (WGS) entry which is preliminary data.</text>
</comment>
<evidence type="ECO:0000313" key="2">
    <source>
        <dbReference type="Proteomes" id="UP000295722"/>
    </source>
</evidence>
<sequence>MPGTTAATPSTSHAAPLGRAWIAAHIPHSGAMCLLDSVDAWDDAHIRCTATSHRDAHNPLRSQGRLASVCGIEYAAQAMAVHGALAGMRDGVPDQPQAGRPRVGYLASVRGVEARVARLDTFEAPLTVEAERMSGDGNTVLYGFTLRCGDEVLLTGRAAVMLDASGALARATDNSLKGEPT</sequence>
<dbReference type="Proteomes" id="UP000295722">
    <property type="component" value="Unassembled WGS sequence"/>
</dbReference>
<protein>
    <submittedName>
        <fullName evidence="1">3-hydroxylacyl-ACP dehydratase</fullName>
    </submittedName>
</protein>
<organism evidence="1 2">
    <name type="scientific">Paraburkholderia silviterrae</name>
    <dbReference type="NCBI Taxonomy" id="2528715"/>
    <lineage>
        <taxon>Bacteria</taxon>
        <taxon>Pseudomonadati</taxon>
        <taxon>Pseudomonadota</taxon>
        <taxon>Betaproteobacteria</taxon>
        <taxon>Burkholderiales</taxon>
        <taxon>Burkholderiaceae</taxon>
        <taxon>Paraburkholderia</taxon>
    </lineage>
</organism>
<dbReference type="Pfam" id="PF22817">
    <property type="entry name" value="ApeP-like"/>
    <property type="match status" value="1"/>
</dbReference>
<proteinExistence type="predicted"/>
<reference evidence="1 2" key="1">
    <citation type="submission" date="2019-03" db="EMBL/GenBank/DDBJ databases">
        <title>Paraburkholderia sp. 4M-K11, isolated from subtropical forest soil.</title>
        <authorList>
            <person name="Gao Z.-H."/>
            <person name="Qiu L.-H."/>
        </authorList>
    </citation>
    <scope>NUCLEOTIDE SEQUENCE [LARGE SCALE GENOMIC DNA]</scope>
    <source>
        <strain evidence="1 2">4M-K11</strain>
    </source>
</reference>
<dbReference type="OrthoDB" id="9800188at2"/>
<dbReference type="SUPFAM" id="SSF54637">
    <property type="entry name" value="Thioesterase/thiol ester dehydrase-isomerase"/>
    <property type="match status" value="1"/>
</dbReference>
<dbReference type="CDD" id="cd01289">
    <property type="entry name" value="FabA_like"/>
    <property type="match status" value="1"/>
</dbReference>
<dbReference type="InterPro" id="IPR016776">
    <property type="entry name" value="ApeP-like_dehydratase"/>
</dbReference>
<name>A0A4R5M2V1_9BURK</name>
<accession>A0A4R5M2V1</accession>
<dbReference type="EMBL" id="SMRP01000019">
    <property type="protein sequence ID" value="TDG19906.1"/>
    <property type="molecule type" value="Genomic_DNA"/>
</dbReference>
<dbReference type="Gene3D" id="3.10.129.10">
    <property type="entry name" value="Hotdog Thioesterase"/>
    <property type="match status" value="1"/>
</dbReference>